<dbReference type="SUPFAM" id="SSF88659">
    <property type="entry name" value="Sigma3 and sigma4 domains of RNA polymerase sigma factors"/>
    <property type="match status" value="1"/>
</dbReference>
<dbReference type="InterPro" id="IPR039425">
    <property type="entry name" value="RNA_pol_sigma-70-like"/>
</dbReference>
<dbReference type="InterPro" id="IPR013249">
    <property type="entry name" value="RNA_pol_sigma70_r4_t2"/>
</dbReference>
<proteinExistence type="predicted"/>
<dbReference type="InterPro" id="IPR036388">
    <property type="entry name" value="WH-like_DNA-bd_sf"/>
</dbReference>
<dbReference type="RefSeq" id="WP_267537561.1">
    <property type="nucleotide sequence ID" value="NZ_JAPNKA010000001.1"/>
</dbReference>
<evidence type="ECO:0000256" key="2">
    <source>
        <dbReference type="ARBA" id="ARBA00023082"/>
    </source>
</evidence>
<reference evidence="6 7" key="1">
    <citation type="submission" date="2022-11" db="EMBL/GenBank/DDBJ databases">
        <title>Minimal conservation of predation-associated metabolite biosynthetic gene clusters underscores biosynthetic potential of Myxococcota including descriptions for ten novel species: Archangium lansinium sp. nov., Myxococcus landrumus sp. nov., Nannocystis bai.</title>
        <authorList>
            <person name="Ahearne A."/>
            <person name="Stevens C."/>
            <person name="Phillips K."/>
        </authorList>
    </citation>
    <scope>NUCLEOTIDE SEQUENCE [LARGE SCALE GENOMIC DNA]</scope>
    <source>
        <strain evidence="6 7">MIWBW</strain>
    </source>
</reference>
<dbReference type="Proteomes" id="UP001207654">
    <property type="component" value="Unassembled WGS sequence"/>
</dbReference>
<dbReference type="NCBIfam" id="TIGR02937">
    <property type="entry name" value="sigma70-ECF"/>
    <property type="match status" value="1"/>
</dbReference>
<feature type="region of interest" description="Disordered" evidence="4">
    <location>
        <begin position="161"/>
        <end position="180"/>
    </location>
</feature>
<accession>A0ABT4AC37</accession>
<dbReference type="Gene3D" id="1.10.10.10">
    <property type="entry name" value="Winged helix-like DNA-binding domain superfamily/Winged helix DNA-binding domain"/>
    <property type="match status" value="1"/>
</dbReference>
<dbReference type="Gene3D" id="1.10.1740.10">
    <property type="match status" value="1"/>
</dbReference>
<name>A0ABT4AC37_9BACT</name>
<evidence type="ECO:0000313" key="6">
    <source>
        <dbReference type="EMBL" id="MCY1078799.1"/>
    </source>
</evidence>
<protein>
    <submittedName>
        <fullName evidence="6">Sigma-70 family RNA polymerase sigma factor</fullName>
    </submittedName>
</protein>
<gene>
    <name evidence="6" type="ORF">OV287_30490</name>
</gene>
<dbReference type="InterPro" id="IPR013324">
    <property type="entry name" value="RNA_pol_sigma_r3/r4-like"/>
</dbReference>
<dbReference type="InterPro" id="IPR011745">
    <property type="entry name" value="RNA_pol_sigma70_MYXXA"/>
</dbReference>
<dbReference type="EMBL" id="JAPNKA010000001">
    <property type="protein sequence ID" value="MCY1078799.1"/>
    <property type="molecule type" value="Genomic_DNA"/>
</dbReference>
<keyword evidence="2" id="KW-0731">Sigma factor</keyword>
<dbReference type="PANTHER" id="PTHR43133:SF51">
    <property type="entry name" value="RNA POLYMERASE SIGMA FACTOR"/>
    <property type="match status" value="1"/>
</dbReference>
<evidence type="ECO:0000313" key="7">
    <source>
        <dbReference type="Proteomes" id="UP001207654"/>
    </source>
</evidence>
<comment type="caution">
    <text evidence="6">The sequence shown here is derived from an EMBL/GenBank/DDBJ whole genome shotgun (WGS) entry which is preliminary data.</text>
</comment>
<evidence type="ECO:0000259" key="5">
    <source>
        <dbReference type="Pfam" id="PF08281"/>
    </source>
</evidence>
<dbReference type="Pfam" id="PF08281">
    <property type="entry name" value="Sigma70_r4_2"/>
    <property type="match status" value="1"/>
</dbReference>
<evidence type="ECO:0000256" key="3">
    <source>
        <dbReference type="ARBA" id="ARBA00023163"/>
    </source>
</evidence>
<keyword evidence="3" id="KW-0804">Transcription</keyword>
<dbReference type="PANTHER" id="PTHR43133">
    <property type="entry name" value="RNA POLYMERASE ECF-TYPE SIGMA FACTO"/>
    <property type="match status" value="1"/>
</dbReference>
<dbReference type="InterPro" id="IPR014284">
    <property type="entry name" value="RNA_pol_sigma-70_dom"/>
</dbReference>
<organism evidence="6 7">
    <name type="scientific">Archangium lansingense</name>
    <dbReference type="NCBI Taxonomy" id="2995310"/>
    <lineage>
        <taxon>Bacteria</taxon>
        <taxon>Pseudomonadati</taxon>
        <taxon>Myxococcota</taxon>
        <taxon>Myxococcia</taxon>
        <taxon>Myxococcales</taxon>
        <taxon>Cystobacterineae</taxon>
        <taxon>Archangiaceae</taxon>
        <taxon>Archangium</taxon>
    </lineage>
</organism>
<keyword evidence="1" id="KW-0805">Transcription regulation</keyword>
<sequence length="286" mass="31723">MAADPILTRLSQSGLSPEEAQRLREALRRAVEVGRSAWPALGLPDEAFLQHVVERLPAGKDGVAALESLHVEDLYLACACARGLPKALESFEERLGPQVDAAVRSLRGPSEAEEDVRQVLWEKLFVGAPGRPAKISEYAGRGPLGGWVRIAAVRTGLNLRERRDAEPRSDEPELLDHPTPDPEVAFFKRHYRAELKEALEAAIASLPSERRNVLRLYFVDGLSIDKLGAVYGIHRATAARWVAAARQEILETTCRRLSERLRVDGSEMESILRMVRSQLDFNLGPL</sequence>
<keyword evidence="7" id="KW-1185">Reference proteome</keyword>
<feature type="domain" description="RNA polymerase sigma factor 70 region 4 type 2" evidence="5">
    <location>
        <begin position="197"/>
        <end position="248"/>
    </location>
</feature>
<dbReference type="NCBIfam" id="TIGR03001">
    <property type="entry name" value="Sig-70_gmx1"/>
    <property type="match status" value="1"/>
</dbReference>
<evidence type="ECO:0000256" key="1">
    <source>
        <dbReference type="ARBA" id="ARBA00023015"/>
    </source>
</evidence>
<evidence type="ECO:0000256" key="4">
    <source>
        <dbReference type="SAM" id="MobiDB-lite"/>
    </source>
</evidence>